<sequence length="280" mass="32214">MEAKTEVVVYNSEKPSIPTTISAVDLSKKLQKSMLRLKGEFMSEDGKGVAYPKLKTSPLFKEYKEDACLLQTIDLNTLSEDEKIPFFINIYNALTIHSLAEQTELPDSVLKMYQFWRTAAYNIGGHVYTLDDIEHGILRGNRSHPASNQPLFSEKDPRLKFAVKKVDPRIHFALVCGAKSCPAINVYSPANKDHALDEATRNFCRQEVSMFTESDEIWLSKIFQWYRQDFGETDTDVIRWTIPYLDANQQDRANLLLLKLEKIGQVDIKYNEYDWSLNKS</sequence>
<proteinExistence type="predicted"/>
<dbReference type="PANTHER" id="PTHR46361:SF3">
    <property type="entry name" value="ELECTRON CARRIER_ PROTEIN DISULFIDE OXIDOREDUCTASE"/>
    <property type="match status" value="1"/>
</dbReference>
<reference evidence="2 3" key="1">
    <citation type="submission" date="2024-01" db="EMBL/GenBank/DDBJ databases">
        <title>The genome of the rayed Mediterranean limpet Patella caerulea (Linnaeus, 1758).</title>
        <authorList>
            <person name="Anh-Thu Weber A."/>
            <person name="Halstead-Nussloch G."/>
        </authorList>
    </citation>
    <scope>NUCLEOTIDE SEQUENCE [LARGE SCALE GENOMIC DNA]</scope>
    <source>
        <strain evidence="2">AATW-2023a</strain>
        <tissue evidence="2">Whole specimen</tissue>
    </source>
</reference>
<organism evidence="2 3">
    <name type="scientific">Patella caerulea</name>
    <name type="common">Rayed Mediterranean limpet</name>
    <dbReference type="NCBI Taxonomy" id="87958"/>
    <lineage>
        <taxon>Eukaryota</taxon>
        <taxon>Metazoa</taxon>
        <taxon>Spiralia</taxon>
        <taxon>Lophotrochozoa</taxon>
        <taxon>Mollusca</taxon>
        <taxon>Gastropoda</taxon>
        <taxon>Patellogastropoda</taxon>
        <taxon>Patelloidea</taxon>
        <taxon>Patellidae</taxon>
        <taxon>Patella</taxon>
    </lineage>
</organism>
<gene>
    <name evidence="2" type="ORF">SNE40_003948</name>
</gene>
<comment type="caution">
    <text evidence="2">The sequence shown here is derived from an EMBL/GenBank/DDBJ whole genome shotgun (WGS) entry which is preliminary data.</text>
</comment>
<accession>A0AAN8KCK4</accession>
<dbReference type="AlphaFoldDB" id="A0AAN8KCK4"/>
<dbReference type="Proteomes" id="UP001347796">
    <property type="component" value="Unassembled WGS sequence"/>
</dbReference>
<protein>
    <recommendedName>
        <fullName evidence="1">DUF547 domain-containing protein</fullName>
    </recommendedName>
</protein>
<evidence type="ECO:0000259" key="1">
    <source>
        <dbReference type="Pfam" id="PF04784"/>
    </source>
</evidence>
<keyword evidence="3" id="KW-1185">Reference proteome</keyword>
<evidence type="ECO:0000313" key="3">
    <source>
        <dbReference type="Proteomes" id="UP001347796"/>
    </source>
</evidence>
<dbReference type="EMBL" id="JAZGQO010000002">
    <property type="protein sequence ID" value="KAK6192493.1"/>
    <property type="molecule type" value="Genomic_DNA"/>
</dbReference>
<name>A0AAN8KCK4_PATCE</name>
<dbReference type="PANTHER" id="PTHR46361">
    <property type="entry name" value="ELECTRON CARRIER/ PROTEIN DISULFIDE OXIDOREDUCTASE"/>
    <property type="match status" value="1"/>
</dbReference>
<evidence type="ECO:0000313" key="2">
    <source>
        <dbReference type="EMBL" id="KAK6192493.1"/>
    </source>
</evidence>
<dbReference type="Pfam" id="PF04784">
    <property type="entry name" value="DUF547"/>
    <property type="match status" value="1"/>
</dbReference>
<feature type="domain" description="DUF547" evidence="1">
    <location>
        <begin position="76"/>
        <end position="203"/>
    </location>
</feature>
<dbReference type="InterPro" id="IPR006869">
    <property type="entry name" value="DUF547"/>
</dbReference>